<dbReference type="HOGENOM" id="CLU_2020230_0_0_6"/>
<evidence type="ECO:0000313" key="1">
    <source>
        <dbReference type="EMBL" id="EAR07363.1"/>
    </source>
</evidence>
<name>A4BKG4_9GAMM</name>
<dbReference type="InterPro" id="IPR011048">
    <property type="entry name" value="Haem_d1_sf"/>
</dbReference>
<gene>
    <name evidence="1" type="ORF">MED297_05404</name>
</gene>
<dbReference type="AlphaFoldDB" id="A4BKG4"/>
<dbReference type="EMBL" id="AAOE01000045">
    <property type="protein sequence ID" value="EAR07363.1"/>
    <property type="molecule type" value="Genomic_DNA"/>
</dbReference>
<dbReference type="STRING" id="314283.MED297_05404"/>
<accession>A4BKG4</accession>
<evidence type="ECO:0000313" key="2">
    <source>
        <dbReference type="Proteomes" id="UP000005953"/>
    </source>
</evidence>
<organism evidence="1 2">
    <name type="scientific">Reinekea blandensis MED297</name>
    <dbReference type="NCBI Taxonomy" id="314283"/>
    <lineage>
        <taxon>Bacteria</taxon>
        <taxon>Pseudomonadati</taxon>
        <taxon>Pseudomonadota</taxon>
        <taxon>Gammaproteobacteria</taxon>
        <taxon>Oceanospirillales</taxon>
        <taxon>Saccharospirillaceae</taxon>
        <taxon>Reinekea</taxon>
    </lineage>
</organism>
<comment type="caution">
    <text evidence="1">The sequence shown here is derived from an EMBL/GenBank/DDBJ whole genome shotgun (WGS) entry which is preliminary data.</text>
</comment>
<dbReference type="SUPFAM" id="SSF51004">
    <property type="entry name" value="C-terminal (heme d1) domain of cytochrome cd1-nitrite reductase"/>
    <property type="match status" value="1"/>
</dbReference>
<protein>
    <submittedName>
        <fullName evidence="1">WD40 repeat protein</fullName>
    </submittedName>
</protein>
<sequence>MLFDDGGMIQRFLTCFSVLLICAGLVSCIAEKPSQKWQVAANGAYSASLKDNGLVLGSFQHGGSFWDVANYARLYNWNHMEGFLTEILFSDISDDGAFAMTANYYNLVLWDTRTGEPVWFGSA</sequence>
<keyword evidence="2" id="KW-1185">Reference proteome</keyword>
<dbReference type="Proteomes" id="UP000005953">
    <property type="component" value="Unassembled WGS sequence"/>
</dbReference>
<proteinExistence type="predicted"/>
<feature type="non-terminal residue" evidence="1">
    <location>
        <position position="123"/>
    </location>
</feature>
<reference evidence="1 2" key="1">
    <citation type="submission" date="2006-02" db="EMBL/GenBank/DDBJ databases">
        <authorList>
            <person name="Pinhassi J."/>
            <person name="Pedros-Alio C."/>
            <person name="Ferriera S."/>
            <person name="Johnson J."/>
            <person name="Kravitz S."/>
            <person name="Halpern A."/>
            <person name="Remington K."/>
            <person name="Beeson K."/>
            <person name="Tran B."/>
            <person name="Rogers Y.-H."/>
            <person name="Friedman R."/>
            <person name="Venter J.C."/>
        </authorList>
    </citation>
    <scope>NUCLEOTIDE SEQUENCE [LARGE SCALE GENOMIC DNA]</scope>
    <source>
        <strain evidence="1 2">MED297</strain>
    </source>
</reference>